<keyword evidence="3" id="KW-1185">Reference proteome</keyword>
<protein>
    <submittedName>
        <fullName evidence="2">Uncharacterized protein</fullName>
    </submittedName>
</protein>
<name>A0A9Q0H243_9MAGN</name>
<reference evidence="2" key="1">
    <citation type="journal article" date="2023" name="Plant J.">
        <title>The genome of the king protea, Protea cynaroides.</title>
        <authorList>
            <person name="Chang J."/>
            <person name="Duong T.A."/>
            <person name="Schoeman C."/>
            <person name="Ma X."/>
            <person name="Roodt D."/>
            <person name="Barker N."/>
            <person name="Li Z."/>
            <person name="Van de Peer Y."/>
            <person name="Mizrachi E."/>
        </authorList>
    </citation>
    <scope>NUCLEOTIDE SEQUENCE</scope>
    <source>
        <tissue evidence="2">Young leaves</tissue>
    </source>
</reference>
<proteinExistence type="predicted"/>
<sequence>MNLQSETDVDNALNALAMNNWMRVVGYRQVSSHLALRSGSKRWMPGLDSTLQVVVPPLPICFGVCEGQSAWVESRTTSEDSVQVLEGVRSDPGWRFVMVDGRGMQPVGGWAIVDSRLNQPTRKGSHGKHNEKGKFQNSQGTRQTNGEVEVRALASGVDPNGDGNHSARVESMVTPVDVVMLRAWKLEVVEMVEVL</sequence>
<feature type="compositionally biased region" description="Polar residues" evidence="1">
    <location>
        <begin position="135"/>
        <end position="144"/>
    </location>
</feature>
<accession>A0A9Q0H243</accession>
<evidence type="ECO:0000313" key="2">
    <source>
        <dbReference type="EMBL" id="KAJ4958462.1"/>
    </source>
</evidence>
<organism evidence="2 3">
    <name type="scientific">Protea cynaroides</name>
    <dbReference type="NCBI Taxonomy" id="273540"/>
    <lineage>
        <taxon>Eukaryota</taxon>
        <taxon>Viridiplantae</taxon>
        <taxon>Streptophyta</taxon>
        <taxon>Embryophyta</taxon>
        <taxon>Tracheophyta</taxon>
        <taxon>Spermatophyta</taxon>
        <taxon>Magnoliopsida</taxon>
        <taxon>Proteales</taxon>
        <taxon>Proteaceae</taxon>
        <taxon>Protea</taxon>
    </lineage>
</organism>
<gene>
    <name evidence="2" type="ORF">NE237_025573</name>
</gene>
<dbReference type="AlphaFoldDB" id="A0A9Q0H243"/>
<comment type="caution">
    <text evidence="2">The sequence shown here is derived from an EMBL/GenBank/DDBJ whole genome shotgun (WGS) entry which is preliminary data.</text>
</comment>
<dbReference type="Proteomes" id="UP001141806">
    <property type="component" value="Unassembled WGS sequence"/>
</dbReference>
<feature type="region of interest" description="Disordered" evidence="1">
    <location>
        <begin position="118"/>
        <end position="144"/>
    </location>
</feature>
<dbReference type="EMBL" id="JAMYWD010000010">
    <property type="protein sequence ID" value="KAJ4958462.1"/>
    <property type="molecule type" value="Genomic_DNA"/>
</dbReference>
<evidence type="ECO:0000313" key="3">
    <source>
        <dbReference type="Proteomes" id="UP001141806"/>
    </source>
</evidence>
<evidence type="ECO:0000256" key="1">
    <source>
        <dbReference type="SAM" id="MobiDB-lite"/>
    </source>
</evidence>